<dbReference type="Proteomes" id="UP001295794">
    <property type="component" value="Unassembled WGS sequence"/>
</dbReference>
<evidence type="ECO:0000313" key="2">
    <source>
        <dbReference type="EMBL" id="CAK5278282.1"/>
    </source>
</evidence>
<name>A0AAD2HQG3_9AGAR</name>
<gene>
    <name evidence="2" type="ORF">MYCIT1_LOCUS27572</name>
</gene>
<dbReference type="AlphaFoldDB" id="A0AAD2HQG3"/>
<feature type="transmembrane region" description="Helical" evidence="1">
    <location>
        <begin position="264"/>
        <end position="285"/>
    </location>
</feature>
<feature type="transmembrane region" description="Helical" evidence="1">
    <location>
        <begin position="95"/>
        <end position="114"/>
    </location>
</feature>
<comment type="caution">
    <text evidence="2">The sequence shown here is derived from an EMBL/GenBank/DDBJ whole genome shotgun (WGS) entry which is preliminary data.</text>
</comment>
<feature type="transmembrane region" description="Helical" evidence="1">
    <location>
        <begin position="168"/>
        <end position="192"/>
    </location>
</feature>
<feature type="transmembrane region" description="Helical" evidence="1">
    <location>
        <begin position="212"/>
        <end position="234"/>
    </location>
</feature>
<reference evidence="2" key="1">
    <citation type="submission" date="2023-11" db="EMBL/GenBank/DDBJ databases">
        <authorList>
            <person name="De Vega J J."/>
            <person name="De Vega J J."/>
        </authorList>
    </citation>
    <scope>NUCLEOTIDE SEQUENCE</scope>
</reference>
<feature type="transmembrane region" description="Helical" evidence="1">
    <location>
        <begin position="291"/>
        <end position="310"/>
    </location>
</feature>
<dbReference type="EMBL" id="CAVNYO010000421">
    <property type="protein sequence ID" value="CAK5278282.1"/>
    <property type="molecule type" value="Genomic_DNA"/>
</dbReference>
<feature type="transmembrane region" description="Helical" evidence="1">
    <location>
        <begin position="63"/>
        <end position="83"/>
    </location>
</feature>
<evidence type="ECO:0000313" key="3">
    <source>
        <dbReference type="Proteomes" id="UP001295794"/>
    </source>
</evidence>
<protein>
    <submittedName>
        <fullName evidence="2">Uncharacterized protein</fullName>
    </submittedName>
</protein>
<keyword evidence="3" id="KW-1185">Reference proteome</keyword>
<accession>A0AAD2HQG3</accession>
<keyword evidence="1" id="KW-1133">Transmembrane helix</keyword>
<sequence>MLPSEGPFHRHHYSCRIKERQRGSEFDQARSPSSFIPRKMSADLAHTINPDQATFLGFGLEGIFYGKSLRIHLLLFGTAAFLFCRPRVLKNHTIIPIIFATIILLALCTIHFALNFDNVYVSTMVSPRPHISGETHKLIVADSSFILADFVGQLVLIYRCYLVWAQNVWIIILPFLIALGALACGMSVTGIVMKISPTGEQVPTALVPMGDATFSLSIILNFITSALIVGRLWWMTRGLDNSVLSKTRSTGGNAQTLAQRATGIIIESGALFLVVQFIFIVLFAIGHPAQALMEPIAVQVYAIAPLLIVVRVATGNSYEQTTTTSFGSSNQTRETRSTLNFTAPKVHKVTETKSSVSDSEFEMGPAFARGLTSLSESESV</sequence>
<organism evidence="2 3">
    <name type="scientific">Mycena citricolor</name>
    <dbReference type="NCBI Taxonomy" id="2018698"/>
    <lineage>
        <taxon>Eukaryota</taxon>
        <taxon>Fungi</taxon>
        <taxon>Dikarya</taxon>
        <taxon>Basidiomycota</taxon>
        <taxon>Agaricomycotina</taxon>
        <taxon>Agaricomycetes</taxon>
        <taxon>Agaricomycetidae</taxon>
        <taxon>Agaricales</taxon>
        <taxon>Marasmiineae</taxon>
        <taxon>Mycenaceae</taxon>
        <taxon>Mycena</taxon>
    </lineage>
</organism>
<evidence type="ECO:0000256" key="1">
    <source>
        <dbReference type="SAM" id="Phobius"/>
    </source>
</evidence>
<proteinExistence type="predicted"/>
<feature type="transmembrane region" description="Helical" evidence="1">
    <location>
        <begin position="138"/>
        <end position="161"/>
    </location>
</feature>
<keyword evidence="1" id="KW-0812">Transmembrane</keyword>
<keyword evidence="1" id="KW-0472">Membrane</keyword>